<dbReference type="NCBIfam" id="NF045728">
    <property type="entry name" value="glycosyl_F510_1955"/>
    <property type="match status" value="1"/>
</dbReference>
<protein>
    <recommendedName>
        <fullName evidence="4">Exo-alpha-sialidase</fullName>
    </recommendedName>
</protein>
<feature type="chain" id="PRO_5031364911" description="Exo-alpha-sialidase" evidence="1">
    <location>
        <begin position="28"/>
        <end position="275"/>
    </location>
</feature>
<keyword evidence="1" id="KW-0732">Signal</keyword>
<comment type="caution">
    <text evidence="2">The sequence shown here is derived from an EMBL/GenBank/DDBJ whole genome shotgun (WGS) entry which is preliminary data.</text>
</comment>
<dbReference type="InterPro" id="IPR015943">
    <property type="entry name" value="WD40/YVTN_repeat-like_dom_sf"/>
</dbReference>
<dbReference type="AlphaFoldDB" id="A0A7W7S151"/>
<dbReference type="RefSeq" id="WP_184757949.1">
    <property type="nucleotide sequence ID" value="NZ_BAABEK010000112.1"/>
</dbReference>
<dbReference type="PROSITE" id="PS51257">
    <property type="entry name" value="PROKAR_LIPOPROTEIN"/>
    <property type="match status" value="1"/>
</dbReference>
<feature type="signal peptide" evidence="1">
    <location>
        <begin position="1"/>
        <end position="27"/>
    </location>
</feature>
<gene>
    <name evidence="2" type="ORF">FHR32_006241</name>
</gene>
<evidence type="ECO:0000256" key="1">
    <source>
        <dbReference type="SAM" id="SignalP"/>
    </source>
</evidence>
<evidence type="ECO:0000313" key="2">
    <source>
        <dbReference type="EMBL" id="MBB4941855.1"/>
    </source>
</evidence>
<reference evidence="2 3" key="1">
    <citation type="submission" date="2020-08" db="EMBL/GenBank/DDBJ databases">
        <title>Sequencing the genomes of 1000 actinobacteria strains.</title>
        <authorList>
            <person name="Klenk H.-P."/>
        </authorList>
    </citation>
    <scope>NUCLEOTIDE SEQUENCE [LARGE SCALE GENOMIC DNA]</scope>
    <source>
        <strain evidence="2 3">DSM 43023</strain>
    </source>
</reference>
<dbReference type="Gene3D" id="2.130.10.10">
    <property type="entry name" value="YVTN repeat-like/Quinoprotein amine dehydrogenase"/>
    <property type="match status" value="1"/>
</dbReference>
<dbReference type="EMBL" id="JACHJU010000003">
    <property type="protein sequence ID" value="MBB4941855.1"/>
    <property type="molecule type" value="Genomic_DNA"/>
</dbReference>
<evidence type="ECO:0000313" key="3">
    <source>
        <dbReference type="Proteomes" id="UP000534286"/>
    </source>
</evidence>
<dbReference type="Proteomes" id="UP000534286">
    <property type="component" value="Unassembled WGS sequence"/>
</dbReference>
<dbReference type="SUPFAM" id="SSF110296">
    <property type="entry name" value="Oligoxyloglucan reducing end-specific cellobiohydrolase"/>
    <property type="match status" value="1"/>
</dbReference>
<accession>A0A7W7S151</accession>
<organism evidence="2 3">
    <name type="scientific">Streptosporangium album</name>
    <dbReference type="NCBI Taxonomy" id="47479"/>
    <lineage>
        <taxon>Bacteria</taxon>
        <taxon>Bacillati</taxon>
        <taxon>Actinomycetota</taxon>
        <taxon>Actinomycetes</taxon>
        <taxon>Streptosporangiales</taxon>
        <taxon>Streptosporangiaceae</taxon>
        <taxon>Streptosporangium</taxon>
    </lineage>
</organism>
<dbReference type="InterPro" id="IPR054817">
    <property type="entry name" value="Glycosyl_F510_1955-like"/>
</dbReference>
<proteinExistence type="predicted"/>
<name>A0A7W7S151_9ACTN</name>
<evidence type="ECO:0008006" key="4">
    <source>
        <dbReference type="Google" id="ProtNLM"/>
    </source>
</evidence>
<sequence>MVSIDQRLRLRAGAVLTLLALLGTACAGESSQETTDPGIGHVHGLGVDPADGTVYIAGHYGLFQVRSTDTARRVADRIQDHMGLTVIGPKTFLASGHPGASDVASGGSPHLGLIRTMDAGATWTPVSEAGSADFHSIQPAGTSLYAYDSQTGRVRRNGNEGQTWVSGAKAQVIDLAGHGEKPNRVYATTPDGLQVSHDGGMNFTALTGAPFLSHVDSLSKDELVGVGADGQVQASEDSGKTWQASGRLPGQAVAFTVVNRRWIVERSRQWHGPSS</sequence>
<keyword evidence="3" id="KW-1185">Reference proteome</keyword>